<name>A0A8T8K3Q7_9EURY</name>
<keyword evidence="1" id="KW-1133">Transmembrane helix</keyword>
<dbReference type="GeneID" id="64820061"/>
<dbReference type="RefSeq" id="WP_211534085.1">
    <property type="nucleotide sequence ID" value="NZ_CP058560.1"/>
</dbReference>
<dbReference type="OrthoDB" id="65798at2157"/>
<accession>A0A8T8K3Q7</accession>
<keyword evidence="1" id="KW-0812">Transmembrane</keyword>
<evidence type="ECO:0000313" key="3">
    <source>
        <dbReference type="Proteomes" id="UP000681041"/>
    </source>
</evidence>
<keyword evidence="1" id="KW-0472">Membrane</keyword>
<dbReference type="Proteomes" id="UP000681041">
    <property type="component" value="Chromosome"/>
</dbReference>
<proteinExistence type="predicted"/>
<dbReference type="InterPro" id="IPR019206">
    <property type="entry name" value="DUF2085_TM"/>
</dbReference>
<dbReference type="Pfam" id="PF09858">
    <property type="entry name" value="DUF2085"/>
    <property type="match status" value="1"/>
</dbReference>
<dbReference type="AlphaFoldDB" id="A0A8T8K3Q7"/>
<reference evidence="2" key="1">
    <citation type="submission" date="2020-07" db="EMBL/GenBank/DDBJ databases">
        <title>Methanobacterium. sp. MethCan genome.</title>
        <authorList>
            <person name="Postec A."/>
            <person name="Quemeneur M."/>
        </authorList>
    </citation>
    <scope>NUCLEOTIDE SEQUENCE</scope>
    <source>
        <strain evidence="2">MethCAN</strain>
    </source>
</reference>
<feature type="transmembrane region" description="Helical" evidence="1">
    <location>
        <begin position="90"/>
        <end position="111"/>
    </location>
</feature>
<gene>
    <name evidence="2" type="ORF">HYG87_04810</name>
</gene>
<evidence type="ECO:0000313" key="2">
    <source>
        <dbReference type="EMBL" id="QUH23138.1"/>
    </source>
</evidence>
<dbReference type="EMBL" id="CP058560">
    <property type="protein sequence ID" value="QUH23138.1"/>
    <property type="molecule type" value="Genomic_DNA"/>
</dbReference>
<keyword evidence="3" id="KW-1185">Reference proteome</keyword>
<dbReference type="KEGG" id="meme:HYG87_04810"/>
<feature type="transmembrane region" description="Helical" evidence="1">
    <location>
        <begin position="33"/>
        <end position="53"/>
    </location>
</feature>
<sequence length="114" mass="12813">MDLLTDPQYPKFLPLCHQKEDRSIYFKNKPLPLCARCTGIFLGIFTLPFFHIGLIDPSILALLFLTAPAIIDGGTQYLEWRESNNLLRLVTGFMLGSSLAILVVITGRIIVYSL</sequence>
<protein>
    <submittedName>
        <fullName evidence="2">DUF2085 domain-containing protein</fullName>
    </submittedName>
</protein>
<evidence type="ECO:0000256" key="1">
    <source>
        <dbReference type="SAM" id="Phobius"/>
    </source>
</evidence>
<organism evidence="2 3">
    <name type="scientific">Methanobacterium alkalithermotolerans</name>
    <dbReference type="NCBI Taxonomy" id="2731220"/>
    <lineage>
        <taxon>Archaea</taxon>
        <taxon>Methanobacteriati</taxon>
        <taxon>Methanobacteriota</taxon>
        <taxon>Methanomada group</taxon>
        <taxon>Methanobacteria</taxon>
        <taxon>Methanobacteriales</taxon>
        <taxon>Methanobacteriaceae</taxon>
        <taxon>Methanobacterium</taxon>
    </lineage>
</organism>